<dbReference type="Gene3D" id="1.25.40.10">
    <property type="entry name" value="Tetratricopeptide repeat domain"/>
    <property type="match status" value="1"/>
</dbReference>
<feature type="coiled-coil region" evidence="1">
    <location>
        <begin position="641"/>
        <end position="668"/>
    </location>
</feature>
<evidence type="ECO:0000313" key="4">
    <source>
        <dbReference type="Proteomes" id="UP000646244"/>
    </source>
</evidence>
<reference evidence="3" key="2">
    <citation type="submission" date="2020-09" db="EMBL/GenBank/DDBJ databases">
        <authorList>
            <person name="Sun Q."/>
            <person name="Ohkuma M."/>
        </authorList>
    </citation>
    <scope>NUCLEOTIDE SEQUENCE</scope>
    <source>
        <strain evidence="3">JCM 4633</strain>
    </source>
</reference>
<dbReference type="Gene3D" id="3.40.50.300">
    <property type="entry name" value="P-loop containing nucleotide triphosphate hydrolases"/>
    <property type="match status" value="1"/>
</dbReference>
<dbReference type="SUPFAM" id="SSF48452">
    <property type="entry name" value="TPR-like"/>
    <property type="match status" value="1"/>
</dbReference>
<dbReference type="AlphaFoldDB" id="A0A918T9Z0"/>
<keyword evidence="1" id="KW-0175">Coiled coil</keyword>
<dbReference type="PRINTS" id="PR00364">
    <property type="entry name" value="DISEASERSIST"/>
</dbReference>
<accession>A0A918T9Z0</accession>
<name>A0A918T9Z0_STRCJ</name>
<proteinExistence type="predicted"/>
<evidence type="ECO:0000313" key="3">
    <source>
        <dbReference type="EMBL" id="GHC32575.1"/>
    </source>
</evidence>
<dbReference type="RefSeq" id="WP_190107570.1">
    <property type="nucleotide sequence ID" value="NZ_BMVB01000001.1"/>
</dbReference>
<dbReference type="Proteomes" id="UP000646244">
    <property type="component" value="Unassembled WGS sequence"/>
</dbReference>
<gene>
    <name evidence="3" type="ORF">GCM10010507_01070</name>
</gene>
<organism evidence="3 4">
    <name type="scientific">Streptomyces cinnamoneus</name>
    <name type="common">Streptoverticillium cinnamoneum</name>
    <dbReference type="NCBI Taxonomy" id="53446"/>
    <lineage>
        <taxon>Bacteria</taxon>
        <taxon>Bacillati</taxon>
        <taxon>Actinomycetota</taxon>
        <taxon>Actinomycetes</taxon>
        <taxon>Kitasatosporales</taxon>
        <taxon>Streptomycetaceae</taxon>
        <taxon>Streptomyces</taxon>
        <taxon>Streptomyces cinnamoneus group</taxon>
    </lineage>
</organism>
<evidence type="ECO:0000256" key="1">
    <source>
        <dbReference type="SAM" id="Coils"/>
    </source>
</evidence>
<protein>
    <submittedName>
        <fullName evidence="3">NTPase</fullName>
    </submittedName>
</protein>
<dbReference type="EMBL" id="BMVB01000001">
    <property type="protein sequence ID" value="GHC32575.1"/>
    <property type="molecule type" value="Genomic_DNA"/>
</dbReference>
<reference evidence="3" key="1">
    <citation type="journal article" date="2014" name="Int. J. Syst. Evol. Microbiol.">
        <title>Complete genome sequence of Corynebacterium casei LMG S-19264T (=DSM 44701T), isolated from a smear-ripened cheese.</title>
        <authorList>
            <consortium name="US DOE Joint Genome Institute (JGI-PGF)"/>
            <person name="Walter F."/>
            <person name="Albersmeier A."/>
            <person name="Kalinowski J."/>
            <person name="Ruckert C."/>
        </authorList>
    </citation>
    <scope>NUCLEOTIDE SEQUENCE</scope>
    <source>
        <strain evidence="3">JCM 4633</strain>
    </source>
</reference>
<feature type="region of interest" description="Disordered" evidence="2">
    <location>
        <begin position="23"/>
        <end position="52"/>
    </location>
</feature>
<evidence type="ECO:0000256" key="2">
    <source>
        <dbReference type="SAM" id="MobiDB-lite"/>
    </source>
</evidence>
<dbReference type="SUPFAM" id="SSF52540">
    <property type="entry name" value="P-loop containing nucleoside triphosphate hydrolases"/>
    <property type="match status" value="1"/>
</dbReference>
<dbReference type="PANTHER" id="PTHR47691:SF3">
    <property type="entry name" value="HTH-TYPE TRANSCRIPTIONAL REGULATOR RV0890C-RELATED"/>
    <property type="match status" value="1"/>
</dbReference>
<dbReference type="InterPro" id="IPR027417">
    <property type="entry name" value="P-loop_NTPase"/>
</dbReference>
<sequence length="727" mass="77960">MSGPHVRNDFSGEAGQVFQAGGDIHYHDHRPPAPKRPVRPYHIPPSTPRFTNRSDELARLRAWLGRTGHGPPRTCVISGLPGIGTSSTARRWAESVRDAYPGGVPYVDFAELRSGADGGDVRGAQAKVLRSVAGVGERYLDLPGPELDDLYRTETSRYGSILLVLENVTQPAQVLALIPTAPGSAVVVTSNRRLDELALDGAHLMPLEPLGPGHGTELLANLCGAERVRSEPEAAARLVELCGGLPMALTVAGTRLATRRGLSLASVASELNAERGRLATLSIGSGRGRRGVAAALSVACRDLSAEPLRLYRRLGLLPGRTFPADVAAAVAGGDPLTVHEALQDLYSASLLEEEIVDGKPTGRYGMHDLVRLHARSLAEGDDGDTEAERDTALRRVVDLYVVRAAFADGAVMGDRLRITDHAVLLAGHARPFTGAGARNDALDWLEAERHNAVAAVHAAAGLGLHRQTAQLAESLTALFLNHRHPTDWVDTGTLGADAAARLGDRAMEARLRSLLSRPLMDMGLTDRARRELDAALELADATDHRVLRASVREFSARYWDRYDPPRALAQYEEALALNEAAGERRGVALVRYFTGCTQDAMGEHERAVGTLTDACDRLTGLGDARMAGRALAALGRAHGHLGRTDEAVRALERAAQTLQEQRASFYEAPVREELAEHAVRAGDPAAARRHLARAVELLQRDGSPRAAEVRERFEALNGPGTPPPPGT</sequence>
<dbReference type="PANTHER" id="PTHR47691">
    <property type="entry name" value="REGULATOR-RELATED"/>
    <property type="match status" value="1"/>
</dbReference>
<comment type="caution">
    <text evidence="3">The sequence shown here is derived from an EMBL/GenBank/DDBJ whole genome shotgun (WGS) entry which is preliminary data.</text>
</comment>
<dbReference type="InterPro" id="IPR011990">
    <property type="entry name" value="TPR-like_helical_dom_sf"/>
</dbReference>